<name>A0AAD5V3Z1_9APHY</name>
<evidence type="ECO:0000256" key="1">
    <source>
        <dbReference type="SAM" id="MobiDB-lite"/>
    </source>
</evidence>
<keyword evidence="2" id="KW-1133">Transmembrane helix</keyword>
<evidence type="ECO:0008006" key="5">
    <source>
        <dbReference type="Google" id="ProtNLM"/>
    </source>
</evidence>
<keyword evidence="2" id="KW-0472">Membrane</keyword>
<reference evidence="3" key="1">
    <citation type="submission" date="2022-07" db="EMBL/GenBank/DDBJ databases">
        <title>Genome Sequence of Physisporinus lineatus.</title>
        <authorList>
            <person name="Buettner E."/>
        </authorList>
    </citation>
    <scope>NUCLEOTIDE SEQUENCE</scope>
    <source>
        <strain evidence="3">VT162</strain>
    </source>
</reference>
<evidence type="ECO:0000313" key="4">
    <source>
        <dbReference type="Proteomes" id="UP001212997"/>
    </source>
</evidence>
<keyword evidence="4" id="KW-1185">Reference proteome</keyword>
<feature type="transmembrane region" description="Helical" evidence="2">
    <location>
        <begin position="83"/>
        <end position="103"/>
    </location>
</feature>
<keyword evidence="2" id="KW-0812">Transmembrane</keyword>
<dbReference type="Proteomes" id="UP001212997">
    <property type="component" value="Unassembled WGS sequence"/>
</dbReference>
<gene>
    <name evidence="3" type="ORF">NLI96_g4873</name>
</gene>
<dbReference type="InterPro" id="IPR032675">
    <property type="entry name" value="LRR_dom_sf"/>
</dbReference>
<feature type="compositionally biased region" description="Acidic residues" evidence="1">
    <location>
        <begin position="757"/>
        <end position="776"/>
    </location>
</feature>
<comment type="caution">
    <text evidence="3">The sequence shown here is derived from an EMBL/GenBank/DDBJ whole genome shotgun (WGS) entry which is preliminary data.</text>
</comment>
<protein>
    <recommendedName>
        <fullName evidence="5">F-box domain-containing protein</fullName>
    </recommendedName>
</protein>
<dbReference type="AlphaFoldDB" id="A0AAD5V3Z1"/>
<dbReference type="SUPFAM" id="SSF52047">
    <property type="entry name" value="RNI-like"/>
    <property type="match status" value="1"/>
</dbReference>
<dbReference type="Gene3D" id="3.80.10.10">
    <property type="entry name" value="Ribonuclease Inhibitor"/>
    <property type="match status" value="1"/>
</dbReference>
<accession>A0AAD5V3Z1</accession>
<feature type="region of interest" description="Disordered" evidence="1">
    <location>
        <begin position="738"/>
        <end position="776"/>
    </location>
</feature>
<sequence>MIRLRQRRSIRANYHPFLFTLMALTAAAELGLTAFLISAGNEVQTWSSPTYHSLLILLCFEAAWTLVFATAYMLWLVDGAIHLLANIASSVIWLLLTSVLWGAGAGLMHSTRTGGNCLGHPPISRLVSENIMFHIPHELRALASRCRQSLTVEALGWTEFSLCCVTMIATLVWIRSGIFFLVYLIDQMSAETENRVDANATVVSRSPRPSGCLLPEHIDAAAQIQEVDQRRSRNSFQIILRIPIEILAKISLQYVEYMRPSPTDHDFFFQPSPNVWIRIAHICHQWREVALHTPTLWASFKATKPALSLELLTRSKAAPLNIKMDYMGIYREDILDHILAASSRLHDIDIHFGIPDNDLRRRVENWQAPQLQKIALRAFNMPQSLMKHQIPSIFESCELPSLTRLHLEGFAVDWTNNLLAPTLTHLNIQTGFLAADSPQEIFDALEKMTRLRYLTLGSLLSDTITSFPRHNRRITLPALERIHLTSSAKTCSFLLSHIEYPRAAHVKLVAKFHYDSDQLVELTTAVFSKLAETDTPCLSLSLSMDAMEQAGRLRSWAEDISPDIPLKEQDIQPLIDILIMDTDDIAVHQIIKCISTFTPLSHTKALFISTGEESTDAVDWICAFSQLPNVENLILNTEELPILVESLIVSTPWSNETQTSAGGPPWGLQNLKRLYIIDSTFDPDSIDELLMVLKRRQKAQKGLQLLKVTKCYDIGERDIQMFRDRVDRVHWDGVVSFAEKDEEEEDEEDNGWFIDSNGDDEDDMGWDDESDFDHED</sequence>
<evidence type="ECO:0000313" key="3">
    <source>
        <dbReference type="EMBL" id="KAJ3485550.1"/>
    </source>
</evidence>
<feature type="transmembrane region" description="Helical" evidence="2">
    <location>
        <begin position="51"/>
        <end position="76"/>
    </location>
</feature>
<feature type="transmembrane region" description="Helical" evidence="2">
    <location>
        <begin position="12"/>
        <end position="39"/>
    </location>
</feature>
<feature type="compositionally biased region" description="Acidic residues" evidence="1">
    <location>
        <begin position="740"/>
        <end position="750"/>
    </location>
</feature>
<proteinExistence type="predicted"/>
<dbReference type="EMBL" id="JANAWD010000149">
    <property type="protein sequence ID" value="KAJ3485550.1"/>
    <property type="molecule type" value="Genomic_DNA"/>
</dbReference>
<evidence type="ECO:0000256" key="2">
    <source>
        <dbReference type="SAM" id="Phobius"/>
    </source>
</evidence>
<organism evidence="3 4">
    <name type="scientific">Meripilus lineatus</name>
    <dbReference type="NCBI Taxonomy" id="2056292"/>
    <lineage>
        <taxon>Eukaryota</taxon>
        <taxon>Fungi</taxon>
        <taxon>Dikarya</taxon>
        <taxon>Basidiomycota</taxon>
        <taxon>Agaricomycotina</taxon>
        <taxon>Agaricomycetes</taxon>
        <taxon>Polyporales</taxon>
        <taxon>Meripilaceae</taxon>
        <taxon>Meripilus</taxon>
    </lineage>
</organism>